<dbReference type="Proteomes" id="UP000637239">
    <property type="component" value="Chromosome 8"/>
</dbReference>
<accession>A0A7R7VXA8</accession>
<dbReference type="KEGG" id="ache:ACHE_80371S"/>
<name>A0A7R7VXA8_ASPCH</name>
<reference evidence="1" key="1">
    <citation type="submission" date="2021-01" db="EMBL/GenBank/DDBJ databases">
        <authorList>
            <consortium name="Aspergillus chevalieri M1 genome sequencing consortium"/>
            <person name="Kazuki M."/>
            <person name="Futagami T."/>
        </authorList>
    </citation>
    <scope>NUCLEOTIDE SEQUENCE</scope>
    <source>
        <strain evidence="1">M1</strain>
    </source>
</reference>
<reference evidence="1" key="2">
    <citation type="submission" date="2021-02" db="EMBL/GenBank/DDBJ databases">
        <title>Aspergillus chevalieri M1 genome sequence.</title>
        <authorList>
            <person name="Kadooka C."/>
            <person name="Mori K."/>
            <person name="Futagami T."/>
        </authorList>
    </citation>
    <scope>NUCLEOTIDE SEQUENCE</scope>
    <source>
        <strain evidence="1">M1</strain>
    </source>
</reference>
<evidence type="ECO:0000313" key="2">
    <source>
        <dbReference type="Proteomes" id="UP000637239"/>
    </source>
</evidence>
<dbReference type="EMBL" id="AP024423">
    <property type="protein sequence ID" value="BCR92471.1"/>
    <property type="molecule type" value="Genomic_DNA"/>
</dbReference>
<protein>
    <submittedName>
        <fullName evidence="1">Uncharacterized protein</fullName>
    </submittedName>
</protein>
<evidence type="ECO:0000313" key="1">
    <source>
        <dbReference type="EMBL" id="BCR92471.1"/>
    </source>
</evidence>
<gene>
    <name evidence="1" type="ORF">ACHE_80371S</name>
</gene>
<dbReference type="AlphaFoldDB" id="A0A7R7VXA8"/>
<sequence length="164" mass="18666">MMLQLRELSMAIDGRDWVRFPHEQLPNAGNLRALHINKMNDQWFLDLPDLLARKLMDMVSIMPHLSLSNFQIADNRYEIVEVGLADYRDEATESDAECDFTPINWGSHAWSDDEADSSDRVAGKIIILVKLMRSRIHSLQRATRIILLWGSKKRGLGGKSSSCG</sequence>
<keyword evidence="2" id="KW-1185">Reference proteome</keyword>
<organism evidence="1 2">
    <name type="scientific">Aspergillus chevalieri</name>
    <name type="common">Eurotium chevalieri</name>
    <dbReference type="NCBI Taxonomy" id="182096"/>
    <lineage>
        <taxon>Eukaryota</taxon>
        <taxon>Fungi</taxon>
        <taxon>Dikarya</taxon>
        <taxon>Ascomycota</taxon>
        <taxon>Pezizomycotina</taxon>
        <taxon>Eurotiomycetes</taxon>
        <taxon>Eurotiomycetidae</taxon>
        <taxon>Eurotiales</taxon>
        <taxon>Aspergillaceae</taxon>
        <taxon>Aspergillus</taxon>
        <taxon>Aspergillus subgen. Aspergillus</taxon>
    </lineage>
</organism>
<dbReference type="RefSeq" id="XP_043140984.1">
    <property type="nucleotide sequence ID" value="XM_043283734.1"/>
</dbReference>
<dbReference type="GeneID" id="66986820"/>
<proteinExistence type="predicted"/>